<evidence type="ECO:0000313" key="3">
    <source>
        <dbReference type="Proteomes" id="UP000502035"/>
    </source>
</evidence>
<name>A0A6G7YI32_9ACTN</name>
<keyword evidence="3" id="KW-1185">Reference proteome</keyword>
<dbReference type="KEGG" id="npi:G7071_13520"/>
<evidence type="ECO:0008006" key="4">
    <source>
        <dbReference type="Google" id="ProtNLM"/>
    </source>
</evidence>
<organism evidence="2 3">
    <name type="scientific">Nocardioides piscis</name>
    <dbReference type="NCBI Taxonomy" id="2714938"/>
    <lineage>
        <taxon>Bacteria</taxon>
        <taxon>Bacillati</taxon>
        <taxon>Actinomycetota</taxon>
        <taxon>Actinomycetes</taxon>
        <taxon>Propionibacteriales</taxon>
        <taxon>Nocardioidaceae</taxon>
        <taxon>Nocardioides</taxon>
    </lineage>
</organism>
<dbReference type="RefSeq" id="WP_166319592.1">
    <property type="nucleotide sequence ID" value="NZ_CP049866.1"/>
</dbReference>
<dbReference type="EMBL" id="CP049866">
    <property type="protein sequence ID" value="QIK76291.1"/>
    <property type="molecule type" value="Genomic_DNA"/>
</dbReference>
<sequence length="52" mass="5138">MSNNILAPVASLVAGGVLASASVVGLVTTLTSAPSESPANVESPEYNYGTTE</sequence>
<evidence type="ECO:0000313" key="2">
    <source>
        <dbReference type="EMBL" id="QIK76291.1"/>
    </source>
</evidence>
<gene>
    <name evidence="2" type="ORF">G7071_13520</name>
</gene>
<protein>
    <recommendedName>
        <fullName evidence="4">DUF2613 family protein</fullName>
    </recommendedName>
</protein>
<dbReference type="AlphaFoldDB" id="A0A6G7YI32"/>
<reference evidence="2 3" key="1">
    <citation type="submission" date="2020-03" db="EMBL/GenBank/DDBJ databases">
        <title>Nocardioides sp. nov., isolated from fish.</title>
        <authorList>
            <person name="Hyun D.-W."/>
            <person name="Bae J.-W."/>
        </authorList>
    </citation>
    <scope>NUCLEOTIDE SEQUENCE [LARGE SCALE GENOMIC DNA]</scope>
    <source>
        <strain evidence="2 3">HDW12A</strain>
    </source>
</reference>
<feature type="region of interest" description="Disordered" evidence="1">
    <location>
        <begin position="32"/>
        <end position="52"/>
    </location>
</feature>
<dbReference type="Proteomes" id="UP000502035">
    <property type="component" value="Chromosome"/>
</dbReference>
<accession>A0A6G7YI32</accession>
<evidence type="ECO:0000256" key="1">
    <source>
        <dbReference type="SAM" id="MobiDB-lite"/>
    </source>
</evidence>
<proteinExistence type="predicted"/>